<sequence length="158" mass="17801">MNWEFVTIPNTLSGDALEVFIEIINNKLYYVARGSNSIGCYDLVSGTWSSFVSIPEIMTSKPSLVVYNSKLYLLHNTNNSLTTSWGTLGRSATAIREVNLTDLSFSNVVELQSSTGLHYTCPVEYKGDLYMSFSEDRRKLNKDQLRSNIGFFPIVFSQ</sequence>
<comment type="caution">
    <text evidence="1">The sequence shown here is derived from an EMBL/GenBank/DDBJ whole genome shotgun (WGS) entry which is preliminary data.</text>
</comment>
<keyword evidence="2" id="KW-1185">Reference proteome</keyword>
<dbReference type="AlphaFoldDB" id="A0A2N0YYN2"/>
<reference evidence="1 2" key="1">
    <citation type="journal article" date="2003" name="Int. J. Syst. Evol. Microbiol.">
        <title>Bacillus nealsonii sp. nov., isolated from a spacecraft-assembly facility, whose spores are gamma-radiation resistant.</title>
        <authorList>
            <person name="Venkateswaran K."/>
            <person name="Kempf M."/>
            <person name="Chen F."/>
            <person name="Satomi M."/>
            <person name="Nicholson W."/>
            <person name="Kern R."/>
        </authorList>
    </citation>
    <scope>NUCLEOTIDE SEQUENCE [LARGE SCALE GENOMIC DNA]</scope>
    <source>
        <strain evidence="1 2">FO-92</strain>
    </source>
</reference>
<evidence type="ECO:0000313" key="2">
    <source>
        <dbReference type="Proteomes" id="UP000233375"/>
    </source>
</evidence>
<name>A0A2N0YYN2_9BACI</name>
<proteinExistence type="predicted"/>
<organism evidence="1 2">
    <name type="scientific">Niallia nealsonii</name>
    <dbReference type="NCBI Taxonomy" id="115979"/>
    <lineage>
        <taxon>Bacteria</taxon>
        <taxon>Bacillati</taxon>
        <taxon>Bacillota</taxon>
        <taxon>Bacilli</taxon>
        <taxon>Bacillales</taxon>
        <taxon>Bacillaceae</taxon>
        <taxon>Niallia</taxon>
    </lineage>
</organism>
<protein>
    <submittedName>
        <fullName evidence="1">Uncharacterized protein</fullName>
    </submittedName>
</protein>
<dbReference type="EMBL" id="PISE01000043">
    <property type="protein sequence ID" value="PKG22362.1"/>
    <property type="molecule type" value="Genomic_DNA"/>
</dbReference>
<dbReference type="SUPFAM" id="SSF117281">
    <property type="entry name" value="Kelch motif"/>
    <property type="match status" value="1"/>
</dbReference>
<dbReference type="Gene3D" id="2.120.10.80">
    <property type="entry name" value="Kelch-type beta propeller"/>
    <property type="match status" value="1"/>
</dbReference>
<dbReference type="Proteomes" id="UP000233375">
    <property type="component" value="Unassembled WGS sequence"/>
</dbReference>
<accession>A0A2N0YYN2</accession>
<gene>
    <name evidence="1" type="ORF">CWS01_17225</name>
</gene>
<evidence type="ECO:0000313" key="1">
    <source>
        <dbReference type="EMBL" id="PKG22362.1"/>
    </source>
</evidence>
<dbReference type="InterPro" id="IPR015915">
    <property type="entry name" value="Kelch-typ_b-propeller"/>
</dbReference>